<organism evidence="4 5">
    <name type="scientific">Candidatus Terrybacteria bacterium RIFCSPHIGHO2_02_41_19</name>
    <dbReference type="NCBI Taxonomy" id="1802364"/>
    <lineage>
        <taxon>Bacteria</taxon>
        <taxon>Candidatus Terryibacteriota</taxon>
    </lineage>
</organism>
<gene>
    <name evidence="4" type="ORF">A2W59_02455</name>
</gene>
<accession>A0A1G2PRK0</accession>
<dbReference type="InterPro" id="IPR002789">
    <property type="entry name" value="HerA_central"/>
</dbReference>
<dbReference type="Pfam" id="PF19044">
    <property type="entry name" value="P-loop_TraG"/>
    <property type="match status" value="1"/>
</dbReference>
<comment type="caution">
    <text evidence="4">The sequence shown here is derived from an EMBL/GenBank/DDBJ whole genome shotgun (WGS) entry which is preliminary data.</text>
</comment>
<sequence>MLSVIPREIYEAGVLRLQDIIAPSALEITSRYVKMGEKVARVLFVMSYPRFLASNWFSPVINLDKVFDISIFIHPIDTTAVLRQLQKKVAEVQSQIHMKEEKGFVRDPILDTAFQDLEDLRDKLQQAQEKLFNVGIYLTVYADNEEELNQTETEMKSILEAKMVYVKPSLFQQKEGLETVFPLGTDKLDVSTQLNSSPVSSLFPFVSFDLSSDKGILYGINRHNNSLVLFDRFSLESYNSVIFAKAGSGKSYTTKLEVLRSLMFETEVIIIDPEREYEYLAEATGGRYFNISLNSIHHINPFDLPPVREDESPVDILRSNIISLVGLFRLMLGGLSTEEDSIMDRAITETYASRDITPETDFSGVVPPTLSDLELVLAGMEGGESLAQKMAKYTKGTWAGFINQPTNVDINKKMVVFSIRDMEDELRPIGMYLITHYIWNTIRRDIKKRLLVIDEAWWMMKYEDTASFLYGIAKRCRKYYLGLATITQDVGDFLASPYGIPIITNSSIQLLLKQSPATIDTVQKTFNLTDEEKYLLLESDVGEGIFFAGLKHVAIKIMASYTEDQIITSDPAQLMAIKKAKEEYNLAQQ</sequence>
<evidence type="ECO:0000313" key="4">
    <source>
        <dbReference type="EMBL" id="OHA50231.1"/>
    </source>
</evidence>
<feature type="coiled-coil region" evidence="1">
    <location>
        <begin position="82"/>
        <end position="161"/>
    </location>
</feature>
<dbReference type="PANTHER" id="PTHR30121">
    <property type="entry name" value="UNCHARACTERIZED PROTEIN YJGR-RELATED"/>
    <property type="match status" value="1"/>
</dbReference>
<dbReference type="InterPro" id="IPR051162">
    <property type="entry name" value="T4SS_component"/>
</dbReference>
<dbReference type="EMBL" id="MHSU01000021">
    <property type="protein sequence ID" value="OHA50231.1"/>
    <property type="molecule type" value="Genomic_DNA"/>
</dbReference>
<dbReference type="Gene3D" id="1.10.8.730">
    <property type="match status" value="1"/>
</dbReference>
<dbReference type="InterPro" id="IPR043964">
    <property type="entry name" value="P-loop_TraG"/>
</dbReference>
<dbReference type="PANTHER" id="PTHR30121:SF6">
    <property type="entry name" value="SLR6007 PROTEIN"/>
    <property type="match status" value="1"/>
</dbReference>
<dbReference type="InterPro" id="IPR027417">
    <property type="entry name" value="P-loop_NTPase"/>
</dbReference>
<feature type="domain" description="Helicase HerA central" evidence="2">
    <location>
        <begin position="242"/>
        <end position="305"/>
    </location>
</feature>
<dbReference type="Gene3D" id="3.40.50.300">
    <property type="entry name" value="P-loop containing nucleotide triphosphate hydrolases"/>
    <property type="match status" value="1"/>
</dbReference>
<dbReference type="SUPFAM" id="SSF52540">
    <property type="entry name" value="P-loop containing nucleoside triphosphate hydrolases"/>
    <property type="match status" value="1"/>
</dbReference>
<evidence type="ECO:0000259" key="2">
    <source>
        <dbReference type="Pfam" id="PF01935"/>
    </source>
</evidence>
<evidence type="ECO:0000313" key="5">
    <source>
        <dbReference type="Proteomes" id="UP000178646"/>
    </source>
</evidence>
<dbReference type="Pfam" id="PF01935">
    <property type="entry name" value="DUF87"/>
    <property type="match status" value="1"/>
</dbReference>
<feature type="domain" description="TraG P-loop" evidence="3">
    <location>
        <begin position="393"/>
        <end position="538"/>
    </location>
</feature>
<dbReference type="AlphaFoldDB" id="A0A1G2PRK0"/>
<evidence type="ECO:0000256" key="1">
    <source>
        <dbReference type="SAM" id="Coils"/>
    </source>
</evidence>
<dbReference type="NCBIfam" id="NF045971">
    <property type="entry name" value="conju_CD1110"/>
    <property type="match status" value="1"/>
</dbReference>
<proteinExistence type="predicted"/>
<dbReference type="Proteomes" id="UP000178646">
    <property type="component" value="Unassembled WGS sequence"/>
</dbReference>
<protein>
    <submittedName>
        <fullName evidence="4">Conjugal transfer protein TraC</fullName>
    </submittedName>
</protein>
<evidence type="ECO:0000259" key="3">
    <source>
        <dbReference type="Pfam" id="PF19044"/>
    </source>
</evidence>
<reference evidence="4 5" key="1">
    <citation type="journal article" date="2016" name="Nat. Commun.">
        <title>Thousands of microbial genomes shed light on interconnected biogeochemical processes in an aquifer system.</title>
        <authorList>
            <person name="Anantharaman K."/>
            <person name="Brown C.T."/>
            <person name="Hug L.A."/>
            <person name="Sharon I."/>
            <person name="Castelle C.J."/>
            <person name="Probst A.J."/>
            <person name="Thomas B.C."/>
            <person name="Singh A."/>
            <person name="Wilkins M.J."/>
            <person name="Karaoz U."/>
            <person name="Brodie E.L."/>
            <person name="Williams K.H."/>
            <person name="Hubbard S.S."/>
            <person name="Banfield J.F."/>
        </authorList>
    </citation>
    <scope>NUCLEOTIDE SEQUENCE [LARGE SCALE GENOMIC DNA]</scope>
</reference>
<name>A0A1G2PRK0_9BACT</name>
<keyword evidence="1" id="KW-0175">Coiled coil</keyword>